<proteinExistence type="predicted"/>
<evidence type="ECO:0000256" key="1">
    <source>
        <dbReference type="SAM" id="MobiDB-lite"/>
    </source>
</evidence>
<feature type="compositionally biased region" description="Basic residues" evidence="1">
    <location>
        <begin position="1"/>
        <end position="10"/>
    </location>
</feature>
<evidence type="ECO:0000313" key="2">
    <source>
        <dbReference type="EnsemblMetazoa" id="CJA11266b.1"/>
    </source>
</evidence>
<protein>
    <submittedName>
        <fullName evidence="2">Uncharacterized protein</fullName>
    </submittedName>
</protein>
<keyword evidence="3" id="KW-1185">Reference proteome</keyword>
<reference evidence="3" key="1">
    <citation type="submission" date="2010-08" db="EMBL/GenBank/DDBJ databases">
        <authorList>
            <consortium name="Caenorhabditis japonica Sequencing Consortium"/>
            <person name="Wilson R.K."/>
        </authorList>
    </citation>
    <scope>NUCLEOTIDE SEQUENCE [LARGE SCALE GENOMIC DNA]</scope>
    <source>
        <strain evidence="3">DF5081</strain>
    </source>
</reference>
<feature type="region of interest" description="Disordered" evidence="1">
    <location>
        <begin position="244"/>
        <end position="316"/>
    </location>
</feature>
<feature type="region of interest" description="Disordered" evidence="1">
    <location>
        <begin position="1"/>
        <end position="47"/>
    </location>
</feature>
<feature type="compositionally biased region" description="Polar residues" evidence="1">
    <location>
        <begin position="296"/>
        <end position="310"/>
    </location>
</feature>
<accession>A0A8R1HXI6</accession>
<feature type="compositionally biased region" description="Low complexity" evidence="1">
    <location>
        <begin position="30"/>
        <end position="45"/>
    </location>
</feature>
<dbReference type="AlphaFoldDB" id="A0A8R1HXI6"/>
<dbReference type="EnsemblMetazoa" id="CJA11266b.1">
    <property type="protein sequence ID" value="CJA11266b.1"/>
    <property type="gene ID" value="WBGene00130470"/>
</dbReference>
<reference evidence="2" key="2">
    <citation type="submission" date="2022-06" db="UniProtKB">
        <authorList>
            <consortium name="EnsemblMetazoa"/>
        </authorList>
    </citation>
    <scope>IDENTIFICATION</scope>
    <source>
        <strain evidence="2">DF5081</strain>
    </source>
</reference>
<dbReference type="Proteomes" id="UP000005237">
    <property type="component" value="Unassembled WGS sequence"/>
</dbReference>
<evidence type="ECO:0000313" key="3">
    <source>
        <dbReference type="Proteomes" id="UP000005237"/>
    </source>
</evidence>
<dbReference type="Gene3D" id="2.30.30.850">
    <property type="match status" value="1"/>
</dbReference>
<sequence>MLHLRNRRILRNNPAPREAADADAPEAGDAEQAVPRMRAARRAAPPKAPIGSTFKDIKSATEALLVTVPKFSGDKDEDTYIQWVEKYVLEANTLRLGRPLTIAVFPRLLTGSARLKYDSLATEEKTNFALLTQALADKLRCHENVYDALSKAQENSKRSHDERHKVKEPKFDIGDKVVIRNNTAGKLMYQFSKPMTVVSTTSSTVTVRNHRGKLETIHKNQANADLESLEKDIDRDNETVSEYTWTAPEDGETLPDDNATGPEDSKTVPMDNARETDDTQGQPEESELKQWRRNGLSRTRSASTPATQRPPSMRLDILPNSAVARFKPITLRRSRRLQNLPVEVK</sequence>
<organism evidence="2 3">
    <name type="scientific">Caenorhabditis japonica</name>
    <dbReference type="NCBI Taxonomy" id="281687"/>
    <lineage>
        <taxon>Eukaryota</taxon>
        <taxon>Metazoa</taxon>
        <taxon>Ecdysozoa</taxon>
        <taxon>Nematoda</taxon>
        <taxon>Chromadorea</taxon>
        <taxon>Rhabditida</taxon>
        <taxon>Rhabditina</taxon>
        <taxon>Rhabditomorpha</taxon>
        <taxon>Rhabditoidea</taxon>
        <taxon>Rhabditidae</taxon>
        <taxon>Peloderinae</taxon>
        <taxon>Caenorhabditis</taxon>
    </lineage>
</organism>
<feature type="region of interest" description="Disordered" evidence="1">
    <location>
        <begin position="216"/>
        <end position="235"/>
    </location>
</feature>
<name>A0A8R1HXI6_CAEJA</name>